<protein>
    <submittedName>
        <fullName evidence="2">Uncharacterized protein</fullName>
    </submittedName>
</protein>
<evidence type="ECO:0000313" key="2">
    <source>
        <dbReference type="EMBL" id="VTJ71592.1"/>
    </source>
</evidence>
<proteinExistence type="predicted"/>
<accession>A0A5E4BSJ2</accession>
<gene>
    <name evidence="2" type="ORF">MONAX_5E004304</name>
</gene>
<evidence type="ECO:0000313" key="3">
    <source>
        <dbReference type="Proteomes" id="UP000335636"/>
    </source>
</evidence>
<name>A0A5E4BSJ2_MARMO</name>
<sequence length="144" mass="14776">MASPTAHSWNICRGAGLESGTPNPEVTTPSRNAAVPPPASGSGEHKVLTEQGRVGPWRRGAVPASAQRGRGRRQRGELLLRQWASSAAAATAASTGSGTAALCCFGSGTEAQLPERALTTPRLQAASPQTLARAGRTPIVRASQ</sequence>
<feature type="compositionally biased region" description="Polar residues" evidence="1">
    <location>
        <begin position="20"/>
        <end position="31"/>
    </location>
</feature>
<dbReference type="EMBL" id="CABDUW010000574">
    <property type="protein sequence ID" value="VTJ71592.1"/>
    <property type="molecule type" value="Genomic_DNA"/>
</dbReference>
<evidence type="ECO:0000256" key="1">
    <source>
        <dbReference type="SAM" id="MobiDB-lite"/>
    </source>
</evidence>
<dbReference type="Proteomes" id="UP000335636">
    <property type="component" value="Unassembled WGS sequence"/>
</dbReference>
<dbReference type="AlphaFoldDB" id="A0A5E4BSJ2"/>
<reference evidence="2" key="1">
    <citation type="submission" date="2019-04" db="EMBL/GenBank/DDBJ databases">
        <authorList>
            <person name="Alioto T."/>
            <person name="Alioto T."/>
        </authorList>
    </citation>
    <scope>NUCLEOTIDE SEQUENCE [LARGE SCALE GENOMIC DNA]</scope>
</reference>
<feature type="region of interest" description="Disordered" evidence="1">
    <location>
        <begin position="120"/>
        <end position="144"/>
    </location>
</feature>
<organism evidence="2 3">
    <name type="scientific">Marmota monax</name>
    <name type="common">Woodchuck</name>
    <dbReference type="NCBI Taxonomy" id="9995"/>
    <lineage>
        <taxon>Eukaryota</taxon>
        <taxon>Metazoa</taxon>
        <taxon>Chordata</taxon>
        <taxon>Craniata</taxon>
        <taxon>Vertebrata</taxon>
        <taxon>Euteleostomi</taxon>
        <taxon>Mammalia</taxon>
        <taxon>Eutheria</taxon>
        <taxon>Euarchontoglires</taxon>
        <taxon>Glires</taxon>
        <taxon>Rodentia</taxon>
        <taxon>Sciuromorpha</taxon>
        <taxon>Sciuridae</taxon>
        <taxon>Xerinae</taxon>
        <taxon>Marmotini</taxon>
        <taxon>Marmota</taxon>
    </lineage>
</organism>
<feature type="region of interest" description="Disordered" evidence="1">
    <location>
        <begin position="1"/>
        <end position="74"/>
    </location>
</feature>
<keyword evidence="3" id="KW-1185">Reference proteome</keyword>
<comment type="caution">
    <text evidence="2">The sequence shown here is derived from an EMBL/GenBank/DDBJ whole genome shotgun (WGS) entry which is preliminary data.</text>
</comment>